<comment type="similarity">
    <text evidence="2">Belongs to the NRDE2 family.</text>
</comment>
<accession>A0A8E2EXQ7</accession>
<evidence type="ECO:0000313" key="6">
    <source>
        <dbReference type="Proteomes" id="UP000250140"/>
    </source>
</evidence>
<comment type="subcellular location">
    <subcellularLocation>
        <location evidence="1">Nucleus</location>
    </subcellularLocation>
</comment>
<name>A0A8E2EXQ7_9PEZI</name>
<sequence>MDDSKRDRPTVPKFASFRPKVLPIAPKISTLKEDKQDYPHREERERHRSRHKESRNDGKSHSRRSRSRERKKHKHQRKHDTEPDYKEPPRAGSERGSIPPIIASWDEEKDYFVIDRKGDPGNITYGSLHRYSIPAYRRCGNGCVLGVPTNERIDRNVTTDREIFISDDRHFIRRERQLTSKRGIIKEPRTVRLIKPKDKDTHLDIQQNYIAIPSSRKRKRGSDFSSSSDENFVDYRSIESKPKLTNQPADPDMEYASDNSVDESEMGAVHFENEVRKKNALLSRRTKDEPRNLQAWLDLIDHQEAMVRLGNSSSAQTLSSSERRNLSDIRISMYEQAIREIGANKNHRAQLVLGLMDEGSRYWESKKLSKKWQETLKEYPENTNLWTKYLDFAQTNFVDFKYEGCRAIFRDCLEVLARAYADERNDTSRATLLDIQLYIVVRMTTMMKEAGYQEHALATWQALLEYHLLRPSSQIKLEENQELLNSFEEFWESEVPRIGEPDAAGWKQFFANEESAPPPTVIKLRQSVNYRKLFKDFRDLEVEHAHALKYPGRTADEAGEDDPFHLVLFLDIKDYISLLPQVVPAILLVQAFICFCHLPPLPNENNSNQQLWWLNPFLRDEFLENHLAQGSKSMLGEGHPVDYISQTSSSFESYPMKNYQTTAESLLTVAFSKAQCSTDVDFIRRALRHMALSVADDRVAEYLLGFEWHYFSTEARKTAKFLIKKSPSSLRLYNAYGLIEANAGNHSVSDHVFSTALGMSKKLPENAQRDDILLWHTWTWDALKRSDKVTAMHRLLCIGESNIAAQPAPDWQILDCTPTAILKAKTILQEGRDSALSTTQYTNAILYTMCLALLSYLQPGTDISAALSIFHQTTTLLTKRNLTQSTAAELNDQALARLLTYHVTHTHIFKPSLLRAELAESIARFPNNTILLSVYAANETRFRIDDRVRAIMRDTVLKDERGQSPTIVGWCFAIFAEMMRGEIAGSTAHSIRATFENAVRSDSVKNSSALWTSYVFFELSQPEQVSDVRSKGKAVPASGAQRAKQVFLRGLTHLPWCKNYMMLAFSHLIEVLSFEELRRVYNVMNEKELRVHVDLEDALEKIDAIRRRDQSYVEKSPVTGLNLPHDESSGGE</sequence>
<keyword evidence="3" id="KW-0539">Nucleus</keyword>
<dbReference type="PANTHER" id="PTHR13471:SF0">
    <property type="entry name" value="NUCLEAR EXOSOME REGULATOR NRDE2"/>
    <property type="match status" value="1"/>
</dbReference>
<dbReference type="GO" id="GO:0071013">
    <property type="term" value="C:catalytic step 2 spliceosome"/>
    <property type="evidence" value="ECO:0007669"/>
    <property type="project" value="TreeGrafter"/>
</dbReference>
<dbReference type="GO" id="GO:1902369">
    <property type="term" value="P:negative regulation of RNA catabolic process"/>
    <property type="evidence" value="ECO:0007669"/>
    <property type="project" value="TreeGrafter"/>
</dbReference>
<dbReference type="Proteomes" id="UP000250140">
    <property type="component" value="Unassembled WGS sequence"/>
</dbReference>
<proteinExistence type="inferred from homology"/>
<dbReference type="GO" id="GO:0031048">
    <property type="term" value="P:regulatory ncRNA-mediated heterochromatin formation"/>
    <property type="evidence" value="ECO:0007669"/>
    <property type="project" value="TreeGrafter"/>
</dbReference>
<feature type="compositionally biased region" description="Basic residues" evidence="4">
    <location>
        <begin position="61"/>
        <end position="78"/>
    </location>
</feature>
<dbReference type="AlphaFoldDB" id="A0A8E2EXQ7"/>
<feature type="region of interest" description="Disordered" evidence="4">
    <location>
        <begin position="235"/>
        <end position="259"/>
    </location>
</feature>
<dbReference type="OrthoDB" id="297219at2759"/>
<keyword evidence="6" id="KW-1185">Reference proteome</keyword>
<reference evidence="5 6" key="1">
    <citation type="journal article" date="2016" name="Nat. Commun.">
        <title>Ectomycorrhizal ecology is imprinted in the genome of the dominant symbiotic fungus Cenococcum geophilum.</title>
        <authorList>
            <consortium name="DOE Joint Genome Institute"/>
            <person name="Peter M."/>
            <person name="Kohler A."/>
            <person name="Ohm R.A."/>
            <person name="Kuo A."/>
            <person name="Krutzmann J."/>
            <person name="Morin E."/>
            <person name="Arend M."/>
            <person name="Barry K.W."/>
            <person name="Binder M."/>
            <person name="Choi C."/>
            <person name="Clum A."/>
            <person name="Copeland A."/>
            <person name="Grisel N."/>
            <person name="Haridas S."/>
            <person name="Kipfer T."/>
            <person name="LaButti K."/>
            <person name="Lindquist E."/>
            <person name="Lipzen A."/>
            <person name="Maire R."/>
            <person name="Meier B."/>
            <person name="Mihaltcheva S."/>
            <person name="Molinier V."/>
            <person name="Murat C."/>
            <person name="Poggeler S."/>
            <person name="Quandt C.A."/>
            <person name="Sperisen C."/>
            <person name="Tritt A."/>
            <person name="Tisserant E."/>
            <person name="Crous P.W."/>
            <person name="Henrissat B."/>
            <person name="Nehls U."/>
            <person name="Egli S."/>
            <person name="Spatafora J.W."/>
            <person name="Grigoriev I.V."/>
            <person name="Martin F.M."/>
        </authorList>
    </citation>
    <scope>NUCLEOTIDE SEQUENCE [LARGE SCALE GENOMIC DNA]</scope>
    <source>
        <strain evidence="5 6">CBS 207.34</strain>
    </source>
</reference>
<feature type="compositionally biased region" description="Basic and acidic residues" evidence="4">
    <location>
        <begin position="1"/>
        <end position="10"/>
    </location>
</feature>
<dbReference type="EMBL" id="KV749976">
    <property type="protein sequence ID" value="OCL06826.1"/>
    <property type="molecule type" value="Genomic_DNA"/>
</dbReference>
<feature type="compositionally biased region" description="Basic and acidic residues" evidence="4">
    <location>
        <begin position="30"/>
        <end position="46"/>
    </location>
</feature>
<protein>
    <submittedName>
        <fullName evidence="5">DUF1740-domain-containing protein</fullName>
    </submittedName>
</protein>
<dbReference type="InterPro" id="IPR013633">
    <property type="entry name" value="NRDE-2"/>
</dbReference>
<evidence type="ECO:0000256" key="1">
    <source>
        <dbReference type="ARBA" id="ARBA00004123"/>
    </source>
</evidence>
<evidence type="ECO:0000256" key="4">
    <source>
        <dbReference type="SAM" id="MobiDB-lite"/>
    </source>
</evidence>
<evidence type="ECO:0000256" key="2">
    <source>
        <dbReference type="ARBA" id="ARBA00009265"/>
    </source>
</evidence>
<evidence type="ECO:0000256" key="3">
    <source>
        <dbReference type="ARBA" id="ARBA00023242"/>
    </source>
</evidence>
<feature type="region of interest" description="Disordered" evidence="4">
    <location>
        <begin position="1"/>
        <end position="100"/>
    </location>
</feature>
<organism evidence="5 6">
    <name type="scientific">Glonium stellatum</name>
    <dbReference type="NCBI Taxonomy" id="574774"/>
    <lineage>
        <taxon>Eukaryota</taxon>
        <taxon>Fungi</taxon>
        <taxon>Dikarya</taxon>
        <taxon>Ascomycota</taxon>
        <taxon>Pezizomycotina</taxon>
        <taxon>Dothideomycetes</taxon>
        <taxon>Pleosporomycetidae</taxon>
        <taxon>Gloniales</taxon>
        <taxon>Gloniaceae</taxon>
        <taxon>Glonium</taxon>
    </lineage>
</organism>
<gene>
    <name evidence="5" type="ORF">AOQ84DRAFT_389926</name>
</gene>
<dbReference type="PANTHER" id="PTHR13471">
    <property type="entry name" value="TETRATRICOPEPTIDE-LIKE HELICAL"/>
    <property type="match status" value="1"/>
</dbReference>
<evidence type="ECO:0000313" key="5">
    <source>
        <dbReference type="EMBL" id="OCL06826.1"/>
    </source>
</evidence>
<dbReference type="Pfam" id="PF08424">
    <property type="entry name" value="NRDE-2"/>
    <property type="match status" value="1"/>
</dbReference>
<feature type="compositionally biased region" description="Basic and acidic residues" evidence="4">
    <location>
        <begin position="79"/>
        <end position="93"/>
    </location>
</feature>